<evidence type="ECO:0000313" key="3">
    <source>
        <dbReference type="EMBL" id="MBZ0159333.1"/>
    </source>
</evidence>
<dbReference type="InterPro" id="IPR051161">
    <property type="entry name" value="Mannose-6P_isomerase_type2"/>
</dbReference>
<keyword evidence="3" id="KW-0808">Transferase</keyword>
<dbReference type="Proteomes" id="UP001197609">
    <property type="component" value="Unassembled WGS sequence"/>
</dbReference>
<dbReference type="AlphaFoldDB" id="A0AAJ1AGX7"/>
<dbReference type="Gene3D" id="3.90.550.10">
    <property type="entry name" value="Spore Coat Polysaccharide Biosynthesis Protein SpsA, Chain A"/>
    <property type="match status" value="1"/>
</dbReference>
<evidence type="ECO:0000256" key="1">
    <source>
        <dbReference type="SAM" id="MobiDB-lite"/>
    </source>
</evidence>
<comment type="caution">
    <text evidence="3">The sequence shown here is derived from an EMBL/GenBank/DDBJ whole genome shotgun (WGS) entry which is preliminary data.</text>
</comment>
<feature type="compositionally biased region" description="Low complexity" evidence="1">
    <location>
        <begin position="307"/>
        <end position="321"/>
    </location>
</feature>
<evidence type="ECO:0000259" key="2">
    <source>
        <dbReference type="Pfam" id="PF00483"/>
    </source>
</evidence>
<organism evidence="3 4">
    <name type="scientific">Candidatus Methylomirabilis tolerans</name>
    <dbReference type="NCBI Taxonomy" id="3123416"/>
    <lineage>
        <taxon>Bacteria</taxon>
        <taxon>Candidatus Methylomirabilota</taxon>
        <taxon>Candidatus Methylomirabilia</taxon>
        <taxon>Candidatus Methylomirabilales</taxon>
        <taxon>Candidatus Methylomirabilaceae</taxon>
        <taxon>Candidatus Methylomirabilis</taxon>
    </lineage>
</organism>
<dbReference type="EMBL" id="JAIOIU010000042">
    <property type="protein sequence ID" value="MBZ0159333.1"/>
    <property type="molecule type" value="Genomic_DNA"/>
</dbReference>
<dbReference type="GO" id="GO:0009298">
    <property type="term" value="P:GDP-mannose biosynthetic process"/>
    <property type="evidence" value="ECO:0007669"/>
    <property type="project" value="TreeGrafter"/>
</dbReference>
<dbReference type="SUPFAM" id="SSF53448">
    <property type="entry name" value="Nucleotide-diphospho-sugar transferases"/>
    <property type="match status" value="1"/>
</dbReference>
<reference evidence="3 4" key="1">
    <citation type="journal article" date="2021" name="bioRxiv">
        <title>Unraveling nitrogen, sulfur and carbon metabolic pathways and microbial community transcriptional responses to substrate deprivation and toxicity stresses in a bioreactor mimicking anoxic brackish coastal sediment conditions.</title>
        <authorList>
            <person name="Martins P.D."/>
            <person name="Echeveste M.J."/>
            <person name="Arshad A."/>
            <person name="Kurth J."/>
            <person name="Ouboter H."/>
            <person name="Jetten M.S.M."/>
            <person name="Welte C.U."/>
        </authorList>
    </citation>
    <scope>NUCLEOTIDE SEQUENCE [LARGE SCALE GENOMIC DNA]</scope>
    <source>
        <strain evidence="3">MAG_38</strain>
    </source>
</reference>
<dbReference type="Pfam" id="PF00483">
    <property type="entry name" value="NTP_transferase"/>
    <property type="match status" value="1"/>
</dbReference>
<dbReference type="InterPro" id="IPR005835">
    <property type="entry name" value="NTP_transferase_dom"/>
</dbReference>
<accession>A0AAJ1AGX7</accession>
<dbReference type="GO" id="GO:0004475">
    <property type="term" value="F:mannose-1-phosphate guanylyltransferase (GTP) activity"/>
    <property type="evidence" value="ECO:0007669"/>
    <property type="project" value="TreeGrafter"/>
</dbReference>
<protein>
    <submittedName>
        <fullName evidence="3">NTP transferase domain-containing protein</fullName>
    </submittedName>
</protein>
<feature type="region of interest" description="Disordered" evidence="1">
    <location>
        <begin position="301"/>
        <end position="321"/>
    </location>
</feature>
<proteinExistence type="predicted"/>
<feature type="domain" description="Nucleotidyl transferase" evidence="2">
    <location>
        <begin position="10"/>
        <end position="213"/>
    </location>
</feature>
<name>A0AAJ1AGX7_9BACT</name>
<sequence length="321" mass="36469">MHTTTDRLWGIILAGGEGRRLQRFIRLHWGSKRPKQYCTLIGGQSMLRHTLARAERIIPPERLLTIVTRRHLGYAREELYDRPPATVIIQPCNRETGPGILLPLLHIHQRDPDAIVALLPSDHFIVEEERFMAAVEGAASFVTSSSRYLVLLGVEPDRPETEYGWIEAGDGLEHHWGGDLYRVKSFWEKPHVKTAKALYRNGCLWNTLVLVGRAWMLMMLFQTLTPELYVRLQRIRPVLGGRGEAEALKDIYRWLPSVNFSRAILARSAHCLGVLRVKGVYWSDWGNPEQVRMDVARFAPGSDHETSLSGNGLSLSAGRRP</sequence>
<dbReference type="PANTHER" id="PTHR46390">
    <property type="entry name" value="MANNOSE-1-PHOSPHATE GUANYLYLTRANSFERASE"/>
    <property type="match status" value="1"/>
</dbReference>
<dbReference type="InterPro" id="IPR029044">
    <property type="entry name" value="Nucleotide-diphossugar_trans"/>
</dbReference>
<dbReference type="PANTHER" id="PTHR46390:SF1">
    <property type="entry name" value="MANNOSE-1-PHOSPHATE GUANYLYLTRANSFERASE"/>
    <property type="match status" value="1"/>
</dbReference>
<evidence type="ECO:0000313" key="4">
    <source>
        <dbReference type="Proteomes" id="UP001197609"/>
    </source>
</evidence>
<gene>
    <name evidence="3" type="ORF">K8G79_04225</name>
</gene>